<gene>
    <name evidence="1" type="ORF">F4821DRAFT_223127</name>
</gene>
<reference evidence="1 2" key="1">
    <citation type="journal article" date="2022" name="New Phytol.">
        <title>Ecological generalism drives hyperdiversity of secondary metabolite gene clusters in xylarialean endophytes.</title>
        <authorList>
            <person name="Franco M.E.E."/>
            <person name="Wisecaver J.H."/>
            <person name="Arnold A.E."/>
            <person name="Ju Y.M."/>
            <person name="Slot J.C."/>
            <person name="Ahrendt S."/>
            <person name="Moore L.P."/>
            <person name="Eastman K.E."/>
            <person name="Scott K."/>
            <person name="Konkel Z."/>
            <person name="Mondo S.J."/>
            <person name="Kuo A."/>
            <person name="Hayes R.D."/>
            <person name="Haridas S."/>
            <person name="Andreopoulos B."/>
            <person name="Riley R."/>
            <person name="LaButti K."/>
            <person name="Pangilinan J."/>
            <person name="Lipzen A."/>
            <person name="Amirebrahimi M."/>
            <person name="Yan J."/>
            <person name="Adam C."/>
            <person name="Keymanesh K."/>
            <person name="Ng V."/>
            <person name="Louie K."/>
            <person name="Northen T."/>
            <person name="Drula E."/>
            <person name="Henrissat B."/>
            <person name="Hsieh H.M."/>
            <person name="Youens-Clark K."/>
            <person name="Lutzoni F."/>
            <person name="Miadlikowska J."/>
            <person name="Eastwood D.C."/>
            <person name="Hamelin R.C."/>
            <person name="Grigoriev I.V."/>
            <person name="U'Ren J.M."/>
        </authorList>
    </citation>
    <scope>NUCLEOTIDE SEQUENCE [LARGE SCALE GENOMIC DNA]</scope>
    <source>
        <strain evidence="1 2">ER1909</strain>
    </source>
</reference>
<accession>A0ACC0DK62</accession>
<dbReference type="Proteomes" id="UP001497680">
    <property type="component" value="Unassembled WGS sequence"/>
</dbReference>
<name>A0ACC0DK62_9PEZI</name>
<dbReference type="EMBL" id="MU394282">
    <property type="protein sequence ID" value="KAI6092727.1"/>
    <property type="molecule type" value="Genomic_DNA"/>
</dbReference>
<organism evidence="1 2">
    <name type="scientific">Hypoxylon rubiginosum</name>
    <dbReference type="NCBI Taxonomy" id="110542"/>
    <lineage>
        <taxon>Eukaryota</taxon>
        <taxon>Fungi</taxon>
        <taxon>Dikarya</taxon>
        <taxon>Ascomycota</taxon>
        <taxon>Pezizomycotina</taxon>
        <taxon>Sordariomycetes</taxon>
        <taxon>Xylariomycetidae</taxon>
        <taxon>Xylariales</taxon>
        <taxon>Hypoxylaceae</taxon>
        <taxon>Hypoxylon</taxon>
    </lineage>
</organism>
<proteinExistence type="predicted"/>
<protein>
    <submittedName>
        <fullName evidence="1">Uncharacterized protein</fullName>
    </submittedName>
</protein>
<evidence type="ECO:0000313" key="2">
    <source>
        <dbReference type="Proteomes" id="UP001497680"/>
    </source>
</evidence>
<keyword evidence="2" id="KW-1185">Reference proteome</keyword>
<comment type="caution">
    <text evidence="1">The sequence shown here is derived from an EMBL/GenBank/DDBJ whole genome shotgun (WGS) entry which is preliminary data.</text>
</comment>
<evidence type="ECO:0000313" key="1">
    <source>
        <dbReference type="EMBL" id="KAI6092727.1"/>
    </source>
</evidence>
<sequence>MKLDNQVATLRLLRERGRIPVPEVIRFDQSTENELNARYMIQNRVPGIELFKGYPRLDWRAKYKLARELGHVYRELLATYSDAPGALVLPVDHSAKFELVPWHRPRVARTREYNDSPVPQDLYKILVDIFIARKESDLRRWPNKTAGPRLMDRFCVMASELSERGWFEDCRMSLEHFDITPRNIIVHPEPSTGNPVISGIIDWDQAVFAPHFVCCKPPAWLWTWLAGSDHDGFHAHEQLAPGEPPTPEGRKLKRIFDESAGLEYVRFAYTPAYRLARLLVYITIRGLVWQNHIEAKETNWVYKLGNEVISCWATISGDKKRGWRRRGR</sequence>